<comment type="caution">
    <text evidence="3">The sequence shown here is derived from an EMBL/GenBank/DDBJ whole genome shotgun (WGS) entry which is preliminary data.</text>
</comment>
<keyword evidence="2" id="KW-0732">Signal</keyword>
<dbReference type="EMBL" id="BLXT01002238">
    <property type="protein sequence ID" value="GFN92357.1"/>
    <property type="molecule type" value="Genomic_DNA"/>
</dbReference>
<name>A0AAV3ZC94_9GAST</name>
<dbReference type="AlphaFoldDB" id="A0AAV3ZC94"/>
<gene>
    <name evidence="3" type="ORF">PoB_001886300</name>
</gene>
<feature type="signal peptide" evidence="2">
    <location>
        <begin position="1"/>
        <end position="26"/>
    </location>
</feature>
<evidence type="ECO:0000313" key="3">
    <source>
        <dbReference type="EMBL" id="GFN92357.1"/>
    </source>
</evidence>
<evidence type="ECO:0000256" key="1">
    <source>
        <dbReference type="SAM" id="MobiDB-lite"/>
    </source>
</evidence>
<evidence type="ECO:0000313" key="4">
    <source>
        <dbReference type="Proteomes" id="UP000735302"/>
    </source>
</evidence>
<proteinExistence type="predicted"/>
<accession>A0AAV3ZC94</accession>
<evidence type="ECO:0008006" key="5">
    <source>
        <dbReference type="Google" id="ProtNLM"/>
    </source>
</evidence>
<evidence type="ECO:0000256" key="2">
    <source>
        <dbReference type="SAM" id="SignalP"/>
    </source>
</evidence>
<feature type="region of interest" description="Disordered" evidence="1">
    <location>
        <begin position="72"/>
        <end position="94"/>
    </location>
</feature>
<protein>
    <recommendedName>
        <fullName evidence="5">Secreted protein</fullName>
    </recommendedName>
</protein>
<feature type="chain" id="PRO_5043921083" description="Secreted protein" evidence="2">
    <location>
        <begin position="27"/>
        <end position="94"/>
    </location>
</feature>
<dbReference type="Proteomes" id="UP000735302">
    <property type="component" value="Unassembled WGS sequence"/>
</dbReference>
<organism evidence="3 4">
    <name type="scientific">Plakobranchus ocellatus</name>
    <dbReference type="NCBI Taxonomy" id="259542"/>
    <lineage>
        <taxon>Eukaryota</taxon>
        <taxon>Metazoa</taxon>
        <taxon>Spiralia</taxon>
        <taxon>Lophotrochozoa</taxon>
        <taxon>Mollusca</taxon>
        <taxon>Gastropoda</taxon>
        <taxon>Heterobranchia</taxon>
        <taxon>Euthyneura</taxon>
        <taxon>Panpulmonata</taxon>
        <taxon>Sacoglossa</taxon>
        <taxon>Placobranchoidea</taxon>
        <taxon>Plakobranchidae</taxon>
        <taxon>Plakobranchus</taxon>
    </lineage>
</organism>
<keyword evidence="4" id="KW-1185">Reference proteome</keyword>
<sequence>MFRPLVFRLLLTRVLLILLLVFLVTAVPVTADRDTANPVTGVPYYCCSAGPQQVISGYEALRQAGAPMAGLEPVTEGSPADLRAESLATVPPTS</sequence>
<reference evidence="3 4" key="1">
    <citation type="journal article" date="2021" name="Elife">
        <title>Chloroplast acquisition without the gene transfer in kleptoplastic sea slugs, Plakobranchus ocellatus.</title>
        <authorList>
            <person name="Maeda T."/>
            <person name="Takahashi S."/>
            <person name="Yoshida T."/>
            <person name="Shimamura S."/>
            <person name="Takaki Y."/>
            <person name="Nagai Y."/>
            <person name="Toyoda A."/>
            <person name="Suzuki Y."/>
            <person name="Arimoto A."/>
            <person name="Ishii H."/>
            <person name="Satoh N."/>
            <person name="Nishiyama T."/>
            <person name="Hasebe M."/>
            <person name="Maruyama T."/>
            <person name="Minagawa J."/>
            <person name="Obokata J."/>
            <person name="Shigenobu S."/>
        </authorList>
    </citation>
    <scope>NUCLEOTIDE SEQUENCE [LARGE SCALE GENOMIC DNA]</scope>
</reference>